<dbReference type="SUPFAM" id="SSF56300">
    <property type="entry name" value="Metallo-dependent phosphatases"/>
    <property type="match status" value="1"/>
</dbReference>
<evidence type="ECO:0000256" key="2">
    <source>
        <dbReference type="ARBA" id="ARBA00022801"/>
    </source>
</evidence>
<evidence type="ECO:0000259" key="7">
    <source>
        <dbReference type="PROSITE" id="PS50853"/>
    </source>
</evidence>
<evidence type="ECO:0000256" key="1">
    <source>
        <dbReference type="ARBA" id="ARBA00022723"/>
    </source>
</evidence>
<reference evidence="8 9" key="1">
    <citation type="submission" date="2018-06" db="EMBL/GenBank/DDBJ databases">
        <title>Genomic Encyclopedia of Type Strains, Phase IV (KMG-IV): sequencing the most valuable type-strain genomes for metagenomic binning, comparative biology and taxonomic classification.</title>
        <authorList>
            <person name="Goeker M."/>
        </authorList>
    </citation>
    <scope>NUCLEOTIDE SEQUENCE [LARGE SCALE GENOMIC DNA]</scope>
    <source>
        <strain evidence="8 9">DSM 44599</strain>
    </source>
</reference>
<dbReference type="Pfam" id="PF00041">
    <property type="entry name" value="fn3"/>
    <property type="match status" value="1"/>
</dbReference>
<feature type="domain" description="Fibronectin type-III" evidence="7">
    <location>
        <begin position="27"/>
        <end position="133"/>
    </location>
</feature>
<dbReference type="PROSITE" id="PS50853">
    <property type="entry name" value="FN3"/>
    <property type="match status" value="1"/>
</dbReference>
<keyword evidence="3" id="KW-0408">Iron</keyword>
<dbReference type="Pfam" id="PF00149">
    <property type="entry name" value="Metallophos"/>
    <property type="match status" value="1"/>
</dbReference>
<dbReference type="AlphaFoldDB" id="A0A366D894"/>
<dbReference type="GO" id="GO:0016798">
    <property type="term" value="F:hydrolase activity, acting on glycosyl bonds"/>
    <property type="evidence" value="ECO:0007669"/>
    <property type="project" value="UniProtKB-KW"/>
</dbReference>
<dbReference type="Proteomes" id="UP000252586">
    <property type="component" value="Unassembled WGS sequence"/>
</dbReference>
<dbReference type="PANTHER" id="PTHR42988">
    <property type="entry name" value="PHOSPHOHYDROLASE"/>
    <property type="match status" value="1"/>
</dbReference>
<dbReference type="EMBL" id="QNRE01000014">
    <property type="protein sequence ID" value="RBO85508.1"/>
    <property type="molecule type" value="Genomic_DNA"/>
</dbReference>
<sequence length="450" mass="48173">MLGAVAGLAVGAAAGVGSARGQGVPVVATDLEVVTVTDTSAVLTWTTSANGQPVATGTEVRLGPADALGAPPQVFEDPEPTPFHYAEIDGLEPGRRYKFEAWSQGARATPAASLVTGSPGTPEVTGEFTTLVPPAGRLLRTIALANDVHYGEEVSGLLVGGFPPGFRQVPQLPPYPDVMLDALLGDARTRGVDTLIVAGDLTDEARPGETRSVREKLDTWGTLGRDWFAVRGNHDRPHRGEEYAACAPLGEYRDCFGDLFAPRQQLVTAELGGLRLVGLDTADLDGAGGRMDPAQLDHLDQILRADPDRPTLMFSHHPVTTESGLTNIAGPGFVLDGPSATALQRTYERAPGVFLHHSGHTHRNRRTRPDAPIAVEFLEVAAVKEYPGGYGLLRIYEGGYMVNFHKTRTAHARQWSATTRGQYFGFLPEYALGTFADRNHVVARDFSGLR</sequence>
<organism evidence="8 9">
    <name type="scientific">Nocardia puris</name>
    <dbReference type="NCBI Taxonomy" id="208602"/>
    <lineage>
        <taxon>Bacteria</taxon>
        <taxon>Bacillati</taxon>
        <taxon>Actinomycetota</taxon>
        <taxon>Actinomycetes</taxon>
        <taxon>Mycobacteriales</taxon>
        <taxon>Nocardiaceae</taxon>
        <taxon>Nocardia</taxon>
    </lineage>
</organism>
<evidence type="ECO:0000313" key="8">
    <source>
        <dbReference type="EMBL" id="RBO85508.1"/>
    </source>
</evidence>
<dbReference type="GO" id="GO:0000272">
    <property type="term" value="P:polysaccharide catabolic process"/>
    <property type="evidence" value="ECO:0007669"/>
    <property type="project" value="UniProtKB-KW"/>
</dbReference>
<dbReference type="Gene3D" id="3.60.21.10">
    <property type="match status" value="1"/>
</dbReference>
<dbReference type="InterPro" id="IPR013783">
    <property type="entry name" value="Ig-like_fold"/>
</dbReference>
<dbReference type="Gene3D" id="2.60.40.10">
    <property type="entry name" value="Immunoglobulins"/>
    <property type="match status" value="1"/>
</dbReference>
<dbReference type="CDD" id="cd00063">
    <property type="entry name" value="FN3"/>
    <property type="match status" value="1"/>
</dbReference>
<dbReference type="InterPro" id="IPR029052">
    <property type="entry name" value="Metallo-depent_PP-like"/>
</dbReference>
<dbReference type="STRING" id="1210090.GCA_001613185_06742"/>
<evidence type="ECO:0000256" key="6">
    <source>
        <dbReference type="ARBA" id="ARBA00025742"/>
    </source>
</evidence>
<comment type="similarity">
    <text evidence="6">Belongs to the cyclic nucleotide phosphodiesterase class-III family.</text>
</comment>
<evidence type="ECO:0000256" key="3">
    <source>
        <dbReference type="ARBA" id="ARBA00023004"/>
    </source>
</evidence>
<comment type="caution">
    <text evidence="8">The sequence shown here is derived from an EMBL/GenBank/DDBJ whole genome shotgun (WGS) entry which is preliminary data.</text>
</comment>
<dbReference type="InterPro" id="IPR003961">
    <property type="entry name" value="FN3_dom"/>
</dbReference>
<keyword evidence="1" id="KW-0479">Metal-binding</keyword>
<evidence type="ECO:0000256" key="5">
    <source>
        <dbReference type="ARBA" id="ARBA00023326"/>
    </source>
</evidence>
<dbReference type="GO" id="GO:0046872">
    <property type="term" value="F:metal ion binding"/>
    <property type="evidence" value="ECO:0007669"/>
    <property type="project" value="UniProtKB-KW"/>
</dbReference>
<gene>
    <name evidence="8" type="ORF">DFR74_11448</name>
</gene>
<keyword evidence="9" id="KW-1185">Reference proteome</keyword>
<keyword evidence="2" id="KW-0378">Hydrolase</keyword>
<name>A0A366D894_9NOCA</name>
<dbReference type="SUPFAM" id="SSF49265">
    <property type="entry name" value="Fibronectin type III"/>
    <property type="match status" value="1"/>
</dbReference>
<evidence type="ECO:0000256" key="4">
    <source>
        <dbReference type="ARBA" id="ARBA00023295"/>
    </source>
</evidence>
<accession>A0A366D894</accession>
<dbReference type="PANTHER" id="PTHR42988:SF2">
    <property type="entry name" value="CYCLIC NUCLEOTIDE PHOSPHODIESTERASE CBUA0032-RELATED"/>
    <property type="match status" value="1"/>
</dbReference>
<keyword evidence="5" id="KW-0119">Carbohydrate metabolism</keyword>
<dbReference type="InterPro" id="IPR004843">
    <property type="entry name" value="Calcineurin-like_PHP"/>
</dbReference>
<proteinExistence type="inferred from homology"/>
<protein>
    <submittedName>
        <fullName evidence="8">Fibronectin type III domain protein</fullName>
    </submittedName>
</protein>
<keyword evidence="4" id="KW-0326">Glycosidase</keyword>
<dbReference type="InterPro" id="IPR050884">
    <property type="entry name" value="CNP_phosphodiesterase-III"/>
</dbReference>
<keyword evidence="5" id="KW-0624">Polysaccharide degradation</keyword>
<evidence type="ECO:0000313" key="9">
    <source>
        <dbReference type="Proteomes" id="UP000252586"/>
    </source>
</evidence>
<dbReference type="InterPro" id="IPR036116">
    <property type="entry name" value="FN3_sf"/>
</dbReference>